<proteinExistence type="predicted"/>
<reference evidence="1 2" key="1">
    <citation type="journal article" date="2014" name="Genome Announc.">
        <title>Draft Genome Sequence of the Haloacid-Degrading Burkholderia caribensis Strain MBA4.</title>
        <authorList>
            <person name="Pan Y."/>
            <person name="Kong K.F."/>
            <person name="Tsang J.S."/>
        </authorList>
    </citation>
    <scope>NUCLEOTIDE SEQUENCE [LARGE SCALE GENOMIC DNA]</scope>
    <source>
        <strain evidence="1 2">MBA4</strain>
    </source>
</reference>
<evidence type="ECO:0000313" key="1">
    <source>
        <dbReference type="EMBL" id="ALL66576.1"/>
    </source>
</evidence>
<sequence length="70" mass="7924">MTIPMLTTHRGYRLQASAAIRDDGLHAADLIIEKPGLPARIFNALDYFYDGEQALRYATAWGRIWVDMKG</sequence>
<evidence type="ECO:0000313" key="2">
    <source>
        <dbReference type="Proteomes" id="UP000019146"/>
    </source>
</evidence>
<accession>A0A0P0RDE6</accession>
<dbReference type="RefSeq" id="WP_007743864.1">
    <property type="nucleotide sequence ID" value="NZ_CP012747.1"/>
</dbReference>
<dbReference type="EMBL" id="CP012747">
    <property type="protein sequence ID" value="ALL66576.1"/>
    <property type="molecule type" value="Genomic_DNA"/>
</dbReference>
<dbReference type="Proteomes" id="UP000019146">
    <property type="component" value="Chromosome 2"/>
</dbReference>
<dbReference type="AlphaFoldDB" id="A0A0P0RDE6"/>
<dbReference type="GeneID" id="69970524"/>
<gene>
    <name evidence="1" type="ORF">K788_0005728</name>
</gene>
<dbReference type="KEGG" id="bcai:K788_0005728"/>
<name>A0A0P0RDE6_9BURK</name>
<organism evidence="1 2">
    <name type="scientific">Paraburkholderia caribensis MBA4</name>
    <dbReference type="NCBI Taxonomy" id="1323664"/>
    <lineage>
        <taxon>Bacteria</taxon>
        <taxon>Pseudomonadati</taxon>
        <taxon>Pseudomonadota</taxon>
        <taxon>Betaproteobacteria</taxon>
        <taxon>Burkholderiales</taxon>
        <taxon>Burkholderiaceae</taxon>
        <taxon>Paraburkholderia</taxon>
    </lineage>
</organism>
<protein>
    <submittedName>
        <fullName evidence="1">Uncharacterized protein</fullName>
    </submittedName>
</protein>